<dbReference type="Gene3D" id="3.40.50.80">
    <property type="entry name" value="Nucleotide-binding domain of ferredoxin-NADP reductase (FNR) module"/>
    <property type="match status" value="1"/>
</dbReference>
<keyword evidence="5" id="KW-1003">Cell membrane</keyword>
<evidence type="ECO:0000256" key="6">
    <source>
        <dbReference type="ARBA" id="ARBA00022692"/>
    </source>
</evidence>
<feature type="domain" description="FAD-binding FR-type" evidence="15">
    <location>
        <begin position="319"/>
        <end position="438"/>
    </location>
</feature>
<dbReference type="Gene3D" id="2.40.30.10">
    <property type="entry name" value="Translation factors"/>
    <property type="match status" value="1"/>
</dbReference>
<organism evidence="16 17">
    <name type="scientific">Massariosphaeria phaeospora</name>
    <dbReference type="NCBI Taxonomy" id="100035"/>
    <lineage>
        <taxon>Eukaryota</taxon>
        <taxon>Fungi</taxon>
        <taxon>Dikarya</taxon>
        <taxon>Ascomycota</taxon>
        <taxon>Pezizomycotina</taxon>
        <taxon>Dothideomycetes</taxon>
        <taxon>Pleosporomycetidae</taxon>
        <taxon>Pleosporales</taxon>
        <taxon>Pleosporales incertae sedis</taxon>
        <taxon>Massariosphaeria</taxon>
    </lineage>
</organism>
<evidence type="ECO:0000313" key="16">
    <source>
        <dbReference type="EMBL" id="KAF2873264.1"/>
    </source>
</evidence>
<evidence type="ECO:0000256" key="8">
    <source>
        <dbReference type="ARBA" id="ARBA00022989"/>
    </source>
</evidence>
<reference evidence="16 17" key="1">
    <citation type="submission" date="2020-01" db="EMBL/GenBank/DDBJ databases">
        <authorList>
            <consortium name="DOE Joint Genome Institute"/>
            <person name="Haridas S."/>
            <person name="Albert R."/>
            <person name="Binder M."/>
            <person name="Bloem J."/>
            <person name="Labutti K."/>
            <person name="Salamov A."/>
            <person name="Andreopoulos B."/>
            <person name="Baker S.E."/>
            <person name="Barry K."/>
            <person name="Bills G."/>
            <person name="Bluhm B.H."/>
            <person name="Cannon C."/>
            <person name="Castanera R."/>
            <person name="Culley D.E."/>
            <person name="Daum C."/>
            <person name="Ezra D."/>
            <person name="Gonzalez J.B."/>
            <person name="Henrissat B."/>
            <person name="Kuo A."/>
            <person name="Liang C."/>
            <person name="Lipzen A."/>
            <person name="Lutzoni F."/>
            <person name="Magnuson J."/>
            <person name="Mondo S."/>
            <person name="Nolan M."/>
            <person name="Ohm R."/>
            <person name="Pangilinan J."/>
            <person name="Park H.-J.H."/>
            <person name="Ramirez L."/>
            <person name="Alfaro M."/>
            <person name="Sun H."/>
            <person name="Tritt A."/>
            <person name="Yoshinaga Y."/>
            <person name="Zwiers L.-H.L."/>
            <person name="Turgeon B.G."/>
            <person name="Goodwin S.B."/>
            <person name="Spatafora J.W."/>
            <person name="Crous P.W."/>
            <person name="Grigoriev I.V."/>
        </authorList>
    </citation>
    <scope>NUCLEOTIDE SEQUENCE [LARGE SCALE GENOMIC DNA]</scope>
    <source>
        <strain evidence="16 17">CBS 611.86</strain>
    </source>
</reference>
<comment type="caution">
    <text evidence="16">The sequence shown here is derived from an EMBL/GenBank/DDBJ whole genome shotgun (WGS) entry which is preliminary data.</text>
</comment>
<feature type="transmembrane region" description="Helical" evidence="14">
    <location>
        <begin position="275"/>
        <end position="297"/>
    </location>
</feature>
<evidence type="ECO:0000256" key="9">
    <source>
        <dbReference type="ARBA" id="ARBA00023002"/>
    </source>
</evidence>
<dbReference type="Proteomes" id="UP000481861">
    <property type="component" value="Unassembled WGS sequence"/>
</dbReference>
<dbReference type="InterPro" id="IPR017938">
    <property type="entry name" value="Riboflavin_synthase-like_b-brl"/>
</dbReference>
<keyword evidence="4" id="KW-0813">Transport</keyword>
<feature type="transmembrane region" description="Helical" evidence="14">
    <location>
        <begin position="208"/>
        <end position="229"/>
    </location>
</feature>
<dbReference type="GO" id="GO:0005886">
    <property type="term" value="C:plasma membrane"/>
    <property type="evidence" value="ECO:0007669"/>
    <property type="project" value="UniProtKB-SubCell"/>
</dbReference>
<feature type="region of interest" description="Disordered" evidence="13">
    <location>
        <begin position="478"/>
        <end position="498"/>
    </location>
</feature>
<dbReference type="AlphaFoldDB" id="A0A7C8MN46"/>
<dbReference type="InterPro" id="IPR039261">
    <property type="entry name" value="FNR_nucleotide-bd"/>
</dbReference>
<dbReference type="SUPFAM" id="SSF63380">
    <property type="entry name" value="Riboflavin synthase domain-like"/>
    <property type="match status" value="1"/>
</dbReference>
<gene>
    <name evidence="16" type="ORF">BDV95DRAFT_605827</name>
</gene>
<dbReference type="SFLD" id="SFLDS00052">
    <property type="entry name" value="Ferric_Reductase_Domain"/>
    <property type="match status" value="2"/>
</dbReference>
<evidence type="ECO:0000256" key="12">
    <source>
        <dbReference type="ARBA" id="ARBA00048483"/>
    </source>
</evidence>
<keyword evidence="7" id="KW-0249">Electron transport</keyword>
<feature type="transmembrane region" description="Helical" evidence="14">
    <location>
        <begin position="129"/>
        <end position="146"/>
    </location>
</feature>
<evidence type="ECO:0000313" key="17">
    <source>
        <dbReference type="Proteomes" id="UP000481861"/>
    </source>
</evidence>
<dbReference type="PANTHER" id="PTHR32361">
    <property type="entry name" value="FERRIC/CUPRIC REDUCTASE TRANSMEMBRANE COMPONENT"/>
    <property type="match status" value="1"/>
</dbReference>
<dbReference type="GO" id="GO:0006826">
    <property type="term" value="P:iron ion transport"/>
    <property type="evidence" value="ECO:0007669"/>
    <property type="project" value="TreeGrafter"/>
</dbReference>
<keyword evidence="8 14" id="KW-1133">Transmembrane helix</keyword>
<evidence type="ECO:0000256" key="11">
    <source>
        <dbReference type="ARBA" id="ARBA00023136"/>
    </source>
</evidence>
<evidence type="ECO:0000259" key="15">
    <source>
        <dbReference type="PROSITE" id="PS51384"/>
    </source>
</evidence>
<evidence type="ECO:0000256" key="14">
    <source>
        <dbReference type="SAM" id="Phobius"/>
    </source>
</evidence>
<dbReference type="InterPro" id="IPR017927">
    <property type="entry name" value="FAD-bd_FR_type"/>
</dbReference>
<accession>A0A7C8MN46</accession>
<feature type="region of interest" description="Disordered" evidence="13">
    <location>
        <begin position="526"/>
        <end position="555"/>
    </location>
</feature>
<evidence type="ECO:0000256" key="2">
    <source>
        <dbReference type="ARBA" id="ARBA00006278"/>
    </source>
</evidence>
<evidence type="ECO:0000256" key="1">
    <source>
        <dbReference type="ARBA" id="ARBA00004651"/>
    </source>
</evidence>
<dbReference type="InterPro" id="IPR013130">
    <property type="entry name" value="Fe3_Rdtase_TM_dom"/>
</dbReference>
<sequence length="840" mass="93523">MPPSQIYAPQGWPSSPFPTGTSVGDLPITSPYCTNNSCKAFRERFTDDERKTPLLGLLKYGEWTVWFYSSWIILFTAIYVYHRAYDCLASRNQLSGKPSLNNKTVALFRFCTYRRPDNRLSTSIGLRQISYGTIALLAFATIFFIILPWPQQRYLRERFRFGSPPLSVRCAMIISALNPLVVVLAGKVNLITWMTGVGYEKLNVYHRYVAYIIFCLGTIHTVPHFVAPVQDGGWSMLNKLYANEARELSGTPLYFATFGLAVFSVPWIRKRFYEAFKYVHVFLAVAYLCLFWWHIWGEYMSPYYIYATIASLLFSNIIRIIYHRNLRSFSHLGGFPTTVTHLHGNTTRIAIQVPKSMKWKPGQHAFLRIPSLSRIGNHPFSIANISSADREGNSQEMVFLVRRHDGFTKKLFGSRQAIGINNASDFVDDGCKNPKVLEVEKDRAVDFEKSKENSVQHIEDVNAPATVDAITVVEEEVASPMSPLSQTSSPPLAVTPPILHRQPSVCSFPPADETTESKLQAIAQKPTVAQSLAPSSTLRGSSSTTRRPSLTSFPPMNEITAAKLRTIANTRSTQTSLRAIVDGPYGTHHRPLHKIYDTVLCVAGGSGITAQLPHILALAQRLARQEKGLVLATRRIHLVWIIRDAEWLSWIARDLRTAVRNMRACTSPDRCSFTVDIYVTRSASLAESASPSEATLAAPVSPTPVAVNKRQELAPEDKVFSNVGGSLEKGAVVLPARPRPVLRRLNGGRGLFDDERNFGIVKAGDGDGDGDGGVSVAMHYCRPVMRDVVEGYVSGERAIVMGCGPPSLSAELANTTAALQRRVWNGEMRELKLELETFGW</sequence>
<proteinExistence type="inferred from homology"/>
<dbReference type="PROSITE" id="PS51384">
    <property type="entry name" value="FAD_FR"/>
    <property type="match status" value="1"/>
</dbReference>
<keyword evidence="11 14" id="KW-0472">Membrane</keyword>
<dbReference type="InterPro" id="IPR013112">
    <property type="entry name" value="FAD-bd_8"/>
</dbReference>
<protein>
    <recommendedName>
        <fullName evidence="3">ferric-chelate reductase (NADPH)</fullName>
        <ecNumber evidence="3">1.16.1.9</ecNumber>
    </recommendedName>
</protein>
<dbReference type="InterPro" id="IPR013121">
    <property type="entry name" value="Fe_red_NAD-bd_6"/>
</dbReference>
<comment type="catalytic activity">
    <reaction evidence="12">
        <text>2 a Fe(II)-siderophore + NADP(+) + H(+) = 2 a Fe(III)-siderophore + NADPH</text>
        <dbReference type="Rhea" id="RHEA:28795"/>
        <dbReference type="Rhea" id="RHEA-COMP:11342"/>
        <dbReference type="Rhea" id="RHEA-COMP:11344"/>
        <dbReference type="ChEBI" id="CHEBI:15378"/>
        <dbReference type="ChEBI" id="CHEBI:29033"/>
        <dbReference type="ChEBI" id="CHEBI:29034"/>
        <dbReference type="ChEBI" id="CHEBI:57783"/>
        <dbReference type="ChEBI" id="CHEBI:58349"/>
        <dbReference type="EC" id="1.16.1.9"/>
    </reaction>
</comment>
<dbReference type="OrthoDB" id="17725at2759"/>
<dbReference type="GO" id="GO:0052851">
    <property type="term" value="F:ferric-chelate reductase (NADPH) activity"/>
    <property type="evidence" value="ECO:0007669"/>
    <property type="project" value="UniProtKB-EC"/>
</dbReference>
<dbReference type="Pfam" id="PF08022">
    <property type="entry name" value="FAD_binding_8"/>
    <property type="match status" value="1"/>
</dbReference>
<keyword evidence="6 14" id="KW-0812">Transmembrane</keyword>
<keyword evidence="10" id="KW-0406">Ion transport</keyword>
<name>A0A7C8MN46_9PLEO</name>
<dbReference type="SUPFAM" id="SSF52343">
    <property type="entry name" value="Ferredoxin reductase-like, C-terminal NADP-linked domain"/>
    <property type="match status" value="1"/>
</dbReference>
<dbReference type="PANTHER" id="PTHR32361:SF23">
    <property type="entry name" value="FERRIC-CHELATE REDUCTASE"/>
    <property type="match status" value="1"/>
</dbReference>
<dbReference type="SFLD" id="SFLDG01168">
    <property type="entry name" value="Ferric_reductase_subgroup_(FRE"/>
    <property type="match status" value="1"/>
</dbReference>
<dbReference type="GO" id="GO:0015677">
    <property type="term" value="P:copper ion import"/>
    <property type="evidence" value="ECO:0007669"/>
    <property type="project" value="TreeGrafter"/>
</dbReference>
<feature type="compositionally biased region" description="Low complexity" evidence="13">
    <location>
        <begin position="531"/>
        <end position="555"/>
    </location>
</feature>
<dbReference type="CDD" id="cd06186">
    <property type="entry name" value="NOX_Duox_like_FAD_NADP"/>
    <property type="match status" value="1"/>
</dbReference>
<feature type="transmembrane region" description="Helical" evidence="14">
    <location>
        <begin position="303"/>
        <end position="322"/>
    </location>
</feature>
<feature type="transmembrane region" description="Helical" evidence="14">
    <location>
        <begin position="166"/>
        <end position="188"/>
    </location>
</feature>
<dbReference type="Pfam" id="PF01794">
    <property type="entry name" value="Ferric_reduct"/>
    <property type="match status" value="1"/>
</dbReference>
<evidence type="ECO:0000256" key="4">
    <source>
        <dbReference type="ARBA" id="ARBA00022448"/>
    </source>
</evidence>
<evidence type="ECO:0000256" key="10">
    <source>
        <dbReference type="ARBA" id="ARBA00023065"/>
    </source>
</evidence>
<feature type="transmembrane region" description="Helical" evidence="14">
    <location>
        <begin position="63"/>
        <end position="81"/>
    </location>
</feature>
<evidence type="ECO:0000256" key="13">
    <source>
        <dbReference type="SAM" id="MobiDB-lite"/>
    </source>
</evidence>
<dbReference type="EMBL" id="JAADJZ010000008">
    <property type="protein sequence ID" value="KAF2873264.1"/>
    <property type="molecule type" value="Genomic_DNA"/>
</dbReference>
<evidence type="ECO:0000256" key="3">
    <source>
        <dbReference type="ARBA" id="ARBA00012668"/>
    </source>
</evidence>
<evidence type="ECO:0000256" key="5">
    <source>
        <dbReference type="ARBA" id="ARBA00022475"/>
    </source>
</evidence>
<dbReference type="EC" id="1.16.1.9" evidence="3"/>
<dbReference type="GO" id="GO:0006879">
    <property type="term" value="P:intracellular iron ion homeostasis"/>
    <property type="evidence" value="ECO:0007669"/>
    <property type="project" value="TreeGrafter"/>
</dbReference>
<comment type="subcellular location">
    <subcellularLocation>
        <location evidence="1">Cell membrane</location>
        <topology evidence="1">Multi-pass membrane protein</topology>
    </subcellularLocation>
</comment>
<evidence type="ECO:0000256" key="7">
    <source>
        <dbReference type="ARBA" id="ARBA00022982"/>
    </source>
</evidence>
<dbReference type="InterPro" id="IPR051410">
    <property type="entry name" value="Ferric/Cupric_Reductase"/>
</dbReference>
<keyword evidence="17" id="KW-1185">Reference proteome</keyword>
<comment type="similarity">
    <text evidence="2">Belongs to the ferric reductase (FRE) family.</text>
</comment>
<keyword evidence="9" id="KW-0560">Oxidoreductase</keyword>
<feature type="transmembrane region" description="Helical" evidence="14">
    <location>
        <begin position="249"/>
        <end position="268"/>
    </location>
</feature>
<dbReference type="Pfam" id="PF08030">
    <property type="entry name" value="NAD_binding_6"/>
    <property type="match status" value="1"/>
</dbReference>